<organism evidence="2 3">
    <name type="scientific">Arthrobacter burdickii</name>
    <dbReference type="NCBI Taxonomy" id="3035920"/>
    <lineage>
        <taxon>Bacteria</taxon>
        <taxon>Bacillati</taxon>
        <taxon>Actinomycetota</taxon>
        <taxon>Actinomycetes</taxon>
        <taxon>Micrococcales</taxon>
        <taxon>Micrococcaceae</taxon>
        <taxon>Arthrobacter</taxon>
    </lineage>
</organism>
<protein>
    <recommendedName>
        <fullName evidence="4">Secreted protein</fullName>
    </recommendedName>
</protein>
<name>A0ABT8JZH7_9MICC</name>
<feature type="signal peptide" evidence="1">
    <location>
        <begin position="1"/>
        <end position="21"/>
    </location>
</feature>
<evidence type="ECO:0008006" key="4">
    <source>
        <dbReference type="Google" id="ProtNLM"/>
    </source>
</evidence>
<sequence length="156" mass="15753">MRTAIPAVLCGLLLAVPSCSAVSCTAIAALPGLSITLAGGPAAVTERLEVSVCTDDGCSATGVDLAPGSTTTEETCTPDGTCSAVSTPDGTLIGFAELDLPEREVRADVTVHQRDGRTDSYTATVDPAMVHPNGEYCDGGAIQGRLVLDDTGLRSG</sequence>
<gene>
    <name evidence="2" type="ORF">P5G52_06810</name>
</gene>
<accession>A0ABT8JZH7</accession>
<dbReference type="Proteomes" id="UP001174209">
    <property type="component" value="Unassembled WGS sequence"/>
</dbReference>
<dbReference type="PROSITE" id="PS51257">
    <property type="entry name" value="PROKAR_LIPOPROTEIN"/>
    <property type="match status" value="1"/>
</dbReference>
<evidence type="ECO:0000256" key="1">
    <source>
        <dbReference type="SAM" id="SignalP"/>
    </source>
</evidence>
<comment type="caution">
    <text evidence="2">The sequence shown here is derived from an EMBL/GenBank/DDBJ whole genome shotgun (WGS) entry which is preliminary data.</text>
</comment>
<proteinExistence type="predicted"/>
<dbReference type="RefSeq" id="WP_301225883.1">
    <property type="nucleotide sequence ID" value="NZ_JAROCG010000001.1"/>
</dbReference>
<feature type="chain" id="PRO_5046430941" description="Secreted protein" evidence="1">
    <location>
        <begin position="22"/>
        <end position="156"/>
    </location>
</feature>
<dbReference type="EMBL" id="JAROCG010000001">
    <property type="protein sequence ID" value="MDN4610578.1"/>
    <property type="molecule type" value="Genomic_DNA"/>
</dbReference>
<evidence type="ECO:0000313" key="2">
    <source>
        <dbReference type="EMBL" id="MDN4610578.1"/>
    </source>
</evidence>
<keyword evidence="1" id="KW-0732">Signal</keyword>
<reference evidence="2" key="1">
    <citation type="submission" date="2023-06" db="EMBL/GenBank/DDBJ databases">
        <title>MT1 and MT2 Draft Genomes of Novel Species.</title>
        <authorList>
            <person name="Venkateswaran K."/>
        </authorList>
    </citation>
    <scope>NUCLEOTIDE SEQUENCE</scope>
    <source>
        <strain evidence="2">IIF3SC-B10</strain>
    </source>
</reference>
<evidence type="ECO:0000313" key="3">
    <source>
        <dbReference type="Proteomes" id="UP001174209"/>
    </source>
</evidence>
<keyword evidence="3" id="KW-1185">Reference proteome</keyword>